<organism evidence="6 7">
    <name type="scientific">Geranomyces variabilis</name>
    <dbReference type="NCBI Taxonomy" id="109894"/>
    <lineage>
        <taxon>Eukaryota</taxon>
        <taxon>Fungi</taxon>
        <taxon>Fungi incertae sedis</taxon>
        <taxon>Chytridiomycota</taxon>
        <taxon>Chytridiomycota incertae sedis</taxon>
        <taxon>Chytridiomycetes</taxon>
        <taxon>Spizellomycetales</taxon>
        <taxon>Powellomycetaceae</taxon>
        <taxon>Geranomyces</taxon>
    </lineage>
</organism>
<evidence type="ECO:0000259" key="5">
    <source>
        <dbReference type="PROSITE" id="PS50038"/>
    </source>
</evidence>
<comment type="caution">
    <text evidence="6">The sequence shown here is derived from an EMBL/GenBank/DDBJ whole genome shotgun (WGS) entry which is preliminary data.</text>
</comment>
<dbReference type="AlphaFoldDB" id="A0AAD5TQG8"/>
<gene>
    <name evidence="6" type="ORF">HDU87_005086</name>
</gene>
<dbReference type="InterPro" id="IPR000539">
    <property type="entry name" value="Frizzled/Smoothened_7TM"/>
</dbReference>
<evidence type="ECO:0000313" key="7">
    <source>
        <dbReference type="Proteomes" id="UP001212152"/>
    </source>
</evidence>
<sequence length="609" mass="65691">MALPATHRLPTRSDPTLRPARPPLLVRLCAFLYFVALTVAQTTSSSTNAPCTPNSNYQGICARLGVTYPTSLSPEAANATEAAVVTSPVQFRLLRIRLVNFQCGAALQSLTCSQTFPKCGLTAASPMFNVEQRTCKSNCQRAVNICQPVFAASHIDMPLPDCDAPTDAAYGRLAPFFDDTDPASEGSCVDSDALLAASPSTTICTFPFVKNPYWPDRLAPTINCNGPCCAPCPIGEIFAPTGVFHKQIVTHQVLHFVAFLLSLFVVISYSVLPGRREHPADIVLHFAIATCIWMAVSLWTLPNVKAIQCAADGVTPSTAFNNRLCGLQAAWLLIGVHASVLWGSYMIWNLHTTIVWKSNVLARYKPFGIILCWGVPILLTTITLGADTVDASTGPICFISSTAAVKYVFGIQGAVMFPTVVANMWTFIHIARVAHLAGGANNNNNINSNNSNGRNSTATGSALSGGSFELDSSGNKIAKSVSRRRQFAQLVSMNWRALLLGVVFVSTYVTYFSFYSSLTAVTSSATPDQPWVVDFFECLTLNPRGQTMCIARFADRLPSSTIISAAYITTGLVGFWIFIVFGVQTALIRDWASLIKDGTANFGSKRSKA</sequence>
<dbReference type="PANTHER" id="PTHR31787">
    <property type="entry name" value="G-PROTEIN-COUPLED RECEPTOR GPCR FAMILY PROTEIN"/>
    <property type="match status" value="1"/>
</dbReference>
<feature type="chain" id="PRO_5042176109" description="FZ domain-containing protein" evidence="4">
    <location>
        <begin position="41"/>
        <end position="609"/>
    </location>
</feature>
<keyword evidence="3" id="KW-0812">Transmembrane</keyword>
<dbReference type="SUPFAM" id="SSF63501">
    <property type="entry name" value="Frizzled cysteine-rich domain"/>
    <property type="match status" value="1"/>
</dbReference>
<dbReference type="PANTHER" id="PTHR31787:SF3">
    <property type="entry name" value="FRIZZLED AND SMOOTHENED-LIKE PROTEIN H"/>
    <property type="match status" value="1"/>
</dbReference>
<keyword evidence="4" id="KW-0732">Signal</keyword>
<dbReference type="GO" id="GO:0016020">
    <property type="term" value="C:membrane"/>
    <property type="evidence" value="ECO:0007669"/>
    <property type="project" value="InterPro"/>
</dbReference>
<evidence type="ECO:0000256" key="4">
    <source>
        <dbReference type="SAM" id="SignalP"/>
    </source>
</evidence>
<dbReference type="Gene3D" id="1.10.2000.10">
    <property type="entry name" value="Frizzled cysteine-rich domain"/>
    <property type="match status" value="1"/>
</dbReference>
<dbReference type="EMBL" id="JADGJQ010000004">
    <property type="protein sequence ID" value="KAJ3184239.1"/>
    <property type="molecule type" value="Genomic_DNA"/>
</dbReference>
<feature type="transmembrane region" description="Helical" evidence="3">
    <location>
        <begin position="329"/>
        <end position="348"/>
    </location>
</feature>
<feature type="transmembrane region" description="Helical" evidence="3">
    <location>
        <begin position="406"/>
        <end position="428"/>
    </location>
</feature>
<evidence type="ECO:0000256" key="1">
    <source>
        <dbReference type="ARBA" id="ARBA00023157"/>
    </source>
</evidence>
<keyword evidence="7" id="KW-1185">Reference proteome</keyword>
<keyword evidence="3" id="KW-0472">Membrane</keyword>
<protein>
    <recommendedName>
        <fullName evidence="5">FZ domain-containing protein</fullName>
    </recommendedName>
</protein>
<keyword evidence="3" id="KW-1133">Transmembrane helix</keyword>
<dbReference type="InterPro" id="IPR050949">
    <property type="entry name" value="GPCR_Fz/Smo-like"/>
</dbReference>
<feature type="transmembrane region" description="Helical" evidence="3">
    <location>
        <begin position="253"/>
        <end position="271"/>
    </location>
</feature>
<accession>A0AAD5TQG8</accession>
<dbReference type="Gene3D" id="1.20.1070.10">
    <property type="entry name" value="Rhodopsin 7-helix transmembrane proteins"/>
    <property type="match status" value="1"/>
</dbReference>
<evidence type="ECO:0000313" key="6">
    <source>
        <dbReference type="EMBL" id="KAJ3184239.1"/>
    </source>
</evidence>
<dbReference type="PROSITE" id="PS50038">
    <property type="entry name" value="FZ"/>
    <property type="match status" value="1"/>
</dbReference>
<keyword evidence="1" id="KW-1015">Disulfide bond</keyword>
<reference evidence="6" key="1">
    <citation type="submission" date="2020-05" db="EMBL/GenBank/DDBJ databases">
        <title>Phylogenomic resolution of chytrid fungi.</title>
        <authorList>
            <person name="Stajich J.E."/>
            <person name="Amses K."/>
            <person name="Simmons R."/>
            <person name="Seto K."/>
            <person name="Myers J."/>
            <person name="Bonds A."/>
            <person name="Quandt C.A."/>
            <person name="Barry K."/>
            <person name="Liu P."/>
            <person name="Grigoriev I."/>
            <person name="Longcore J.E."/>
            <person name="James T.Y."/>
        </authorList>
    </citation>
    <scope>NUCLEOTIDE SEQUENCE</scope>
    <source>
        <strain evidence="6">JEL0379</strain>
    </source>
</reference>
<feature type="transmembrane region" description="Helical" evidence="3">
    <location>
        <begin position="368"/>
        <end position="386"/>
    </location>
</feature>
<evidence type="ECO:0000256" key="2">
    <source>
        <dbReference type="ARBA" id="ARBA00023170"/>
    </source>
</evidence>
<feature type="signal peptide" evidence="4">
    <location>
        <begin position="1"/>
        <end position="40"/>
    </location>
</feature>
<feature type="domain" description="FZ" evidence="5">
    <location>
        <begin position="46"/>
        <end position="191"/>
    </location>
</feature>
<name>A0AAD5TQG8_9FUNG</name>
<proteinExistence type="predicted"/>
<dbReference type="Pfam" id="PF01534">
    <property type="entry name" value="Frizzled"/>
    <property type="match status" value="1"/>
</dbReference>
<keyword evidence="2" id="KW-0675">Receptor</keyword>
<dbReference type="InterPro" id="IPR020067">
    <property type="entry name" value="Frizzled_dom"/>
</dbReference>
<dbReference type="Proteomes" id="UP001212152">
    <property type="component" value="Unassembled WGS sequence"/>
</dbReference>
<feature type="transmembrane region" description="Helical" evidence="3">
    <location>
        <begin position="493"/>
        <end position="514"/>
    </location>
</feature>
<dbReference type="InterPro" id="IPR036790">
    <property type="entry name" value="Frizzled_dom_sf"/>
</dbReference>
<feature type="transmembrane region" description="Helical" evidence="3">
    <location>
        <begin position="562"/>
        <end position="583"/>
    </location>
</feature>
<dbReference type="GO" id="GO:0007166">
    <property type="term" value="P:cell surface receptor signaling pathway"/>
    <property type="evidence" value="ECO:0007669"/>
    <property type="project" value="InterPro"/>
</dbReference>
<evidence type="ECO:0000256" key="3">
    <source>
        <dbReference type="SAM" id="Phobius"/>
    </source>
</evidence>
<feature type="transmembrane region" description="Helical" evidence="3">
    <location>
        <begin position="283"/>
        <end position="301"/>
    </location>
</feature>